<feature type="signal peptide" evidence="1">
    <location>
        <begin position="1"/>
        <end position="20"/>
    </location>
</feature>
<dbReference type="eggNOG" id="COG3401">
    <property type="taxonomic scope" value="Bacteria"/>
</dbReference>
<dbReference type="OrthoDB" id="7403807at2"/>
<dbReference type="AlphaFoldDB" id="A3XGA2"/>
<evidence type="ECO:0000256" key="1">
    <source>
        <dbReference type="SAM" id="SignalP"/>
    </source>
</evidence>
<protein>
    <recommendedName>
        <fullName evidence="4">DUF1194 domain-containing protein</fullName>
    </recommendedName>
</protein>
<feature type="chain" id="PRO_5002663965" description="DUF1194 domain-containing protein" evidence="1">
    <location>
        <begin position="21"/>
        <end position="279"/>
    </location>
</feature>
<accession>A3XGA2</accession>
<dbReference type="RefSeq" id="WP_009781340.1">
    <property type="nucleotide sequence ID" value="NZ_CH672395.1"/>
</dbReference>
<evidence type="ECO:0000313" key="3">
    <source>
        <dbReference type="Proteomes" id="UP000001601"/>
    </source>
</evidence>
<comment type="caution">
    <text evidence="2">The sequence shown here is derived from an EMBL/GenBank/DDBJ whole genome shotgun (WGS) entry which is preliminary data.</text>
</comment>
<keyword evidence="1" id="KW-0732">Signal</keyword>
<keyword evidence="3" id="KW-1185">Reference proteome</keyword>
<gene>
    <name evidence="2" type="ORF">MED217_14935</name>
</gene>
<dbReference type="HOGENOM" id="CLU_050654_0_0_10"/>
<proteinExistence type="predicted"/>
<sequence>MQSILILCITFLVVCTTAYAQEASNLEPTDFTIEKDLLLLFYDCKTDVDDLHSIAGFATLLSHPDLEQLNYHGVAGTYGIQDGLYVPPNTLMQQAYGTRWTDAHNGFAQAIEKLLPMLLETLQQDGDLWIAEAGQSDFSAALVKAVLQKVPQLDSHKRIHIVQHSDWNERKTSPEALTYVKATTDYRKIPDGNATGNGSPGLRDAQVNPLNLTLKNRELEKLWELAFKLSAQYNGKEGRHNNAAIAKGGVDFSDLVEVCYILNLQELKDAEQFFKRYAY</sequence>
<dbReference type="Proteomes" id="UP000001601">
    <property type="component" value="Unassembled WGS sequence"/>
</dbReference>
<reference evidence="2 3" key="1">
    <citation type="journal article" date="2007" name="Nature">
        <title>Light stimulates growth of proteorhodopsin-containing marine Flavobacteria.</title>
        <authorList>
            <person name="Gomez-Consarnau L."/>
            <person name="Gonzalez J.M."/>
            <person name="Coll-Llado M."/>
            <person name="Gourdon P."/>
            <person name="Pascher T."/>
            <person name="Neutze R."/>
            <person name="Pedros-Alio C."/>
            <person name="Pinhassi J."/>
        </authorList>
    </citation>
    <scope>NUCLEOTIDE SEQUENCE [LARGE SCALE GENOMIC DNA]</scope>
    <source>
        <strain evidence="2 3">MED217</strain>
    </source>
</reference>
<name>A3XGA2_LEEBM</name>
<evidence type="ECO:0008006" key="4">
    <source>
        <dbReference type="Google" id="ProtNLM"/>
    </source>
</evidence>
<evidence type="ECO:0000313" key="2">
    <source>
        <dbReference type="EMBL" id="EAQ50848.1"/>
    </source>
</evidence>
<dbReference type="EMBL" id="AANC01000001">
    <property type="protein sequence ID" value="EAQ50848.1"/>
    <property type="molecule type" value="Genomic_DNA"/>
</dbReference>
<organism evidence="2 3">
    <name type="scientific">Leeuwenhoekiella blandensis (strain CECT 7118 / CCUG 51940 / KCTC 22103 / MED217)</name>
    <name type="common">Flavobacterium sp. (strain MED217)</name>
    <dbReference type="NCBI Taxonomy" id="398720"/>
    <lineage>
        <taxon>Bacteria</taxon>
        <taxon>Pseudomonadati</taxon>
        <taxon>Bacteroidota</taxon>
        <taxon>Flavobacteriia</taxon>
        <taxon>Flavobacteriales</taxon>
        <taxon>Flavobacteriaceae</taxon>
        <taxon>Leeuwenhoekiella</taxon>
    </lineage>
</organism>
<dbReference type="STRING" id="398720.MED217_14935"/>